<feature type="compositionally biased region" description="Polar residues" evidence="1">
    <location>
        <begin position="86"/>
        <end position="95"/>
    </location>
</feature>
<evidence type="ECO:0000313" key="2">
    <source>
        <dbReference type="EMBL" id="KAF6755619.1"/>
    </source>
</evidence>
<name>A0A8H6HYT7_9AGAR</name>
<evidence type="ECO:0000313" key="3">
    <source>
        <dbReference type="Proteomes" id="UP000521943"/>
    </source>
</evidence>
<evidence type="ECO:0000256" key="1">
    <source>
        <dbReference type="SAM" id="MobiDB-lite"/>
    </source>
</evidence>
<reference evidence="2 3" key="1">
    <citation type="submission" date="2020-07" db="EMBL/GenBank/DDBJ databases">
        <title>Comparative genomics of pyrophilous fungi reveals a link between fire events and developmental genes.</title>
        <authorList>
            <consortium name="DOE Joint Genome Institute"/>
            <person name="Steindorff A.S."/>
            <person name="Carver A."/>
            <person name="Calhoun S."/>
            <person name="Stillman K."/>
            <person name="Liu H."/>
            <person name="Lipzen A."/>
            <person name="Pangilinan J."/>
            <person name="Labutti K."/>
            <person name="Bruns T.D."/>
            <person name="Grigoriev I.V."/>
        </authorList>
    </citation>
    <scope>NUCLEOTIDE SEQUENCE [LARGE SCALE GENOMIC DNA]</scope>
    <source>
        <strain evidence="2 3">CBS 144469</strain>
    </source>
</reference>
<accession>A0A8H6HYT7</accession>
<keyword evidence="3" id="KW-1185">Reference proteome</keyword>
<comment type="caution">
    <text evidence="2">The sequence shown here is derived from an EMBL/GenBank/DDBJ whole genome shotgun (WGS) entry which is preliminary data.</text>
</comment>
<sequence length="233" mass="25889">MPSHRRISAGRRQRIRINALLQTAASDLSKSITPLAFKAPPPAWLLQSQAPPARPSLPQFQALPIRLHHPLSPLSIRSPLRRQPGPCTSPSTTQDLSRTALPRFYPFLPLRPSKWRPRHPQSEWIRRHLHSEWTLPGPSAWIRQHSPSGSIPPTPTPSIEMDRDDDDALSYASMDTNASMDTIVPARDATVLAYHTQVDIGAIRESVHHLREAVRVLSAMVEAAAATGSRPLV</sequence>
<gene>
    <name evidence="2" type="ORF">DFP72DRAFT_1119637</name>
</gene>
<proteinExistence type="predicted"/>
<dbReference type="AlphaFoldDB" id="A0A8H6HYT7"/>
<protein>
    <submittedName>
        <fullName evidence="2">Uncharacterized protein</fullName>
    </submittedName>
</protein>
<feature type="region of interest" description="Disordered" evidence="1">
    <location>
        <begin position="75"/>
        <end position="95"/>
    </location>
</feature>
<dbReference type="Proteomes" id="UP000521943">
    <property type="component" value="Unassembled WGS sequence"/>
</dbReference>
<dbReference type="EMBL" id="JACGCI010000029">
    <property type="protein sequence ID" value="KAF6755619.1"/>
    <property type="molecule type" value="Genomic_DNA"/>
</dbReference>
<organism evidence="2 3">
    <name type="scientific">Ephemerocybe angulata</name>
    <dbReference type="NCBI Taxonomy" id="980116"/>
    <lineage>
        <taxon>Eukaryota</taxon>
        <taxon>Fungi</taxon>
        <taxon>Dikarya</taxon>
        <taxon>Basidiomycota</taxon>
        <taxon>Agaricomycotina</taxon>
        <taxon>Agaricomycetes</taxon>
        <taxon>Agaricomycetidae</taxon>
        <taxon>Agaricales</taxon>
        <taxon>Agaricineae</taxon>
        <taxon>Psathyrellaceae</taxon>
        <taxon>Ephemerocybe</taxon>
    </lineage>
</organism>